<gene>
    <name evidence="2" type="ORF">GSY69_02395</name>
</gene>
<evidence type="ECO:0000313" key="2">
    <source>
        <dbReference type="EMBL" id="MYM18859.1"/>
    </source>
</evidence>
<dbReference type="InterPro" id="IPR032466">
    <property type="entry name" value="Metal_Hydrolase"/>
</dbReference>
<accession>A0A6N9H4L3</accession>
<reference evidence="2 3" key="1">
    <citation type="submission" date="2020-01" db="EMBL/GenBank/DDBJ databases">
        <authorList>
            <person name="Deng T."/>
        </authorList>
    </citation>
    <scope>NUCLEOTIDE SEQUENCE [LARGE SCALE GENOMIC DNA]</scope>
    <source>
        <strain evidence="2 3">5221</strain>
    </source>
</reference>
<keyword evidence="2" id="KW-0378">Hydrolase</keyword>
<sequence length="554" mass="58582">MRLFTNAVVHTLDPARPRAEAILTDGEAIAAVGGAEELAAHAAGRLEETVDLRGAPVIPGLVDAHLHAMSYAESLAQVDLRQARSEAQAVEAIAAYARTLPDGVWVGGGRWDCNRWKGGGGQPGRALLDAAVPDRPVAVWSIDYHTLWCNGAALRAAGIDASTPSPRGGEIVRDAEGRATGILREDAATLVERQVPHAPRELGADRMAAAQRAWLAEGLTGVHDIDGELSREAWLALRERGGLDMRVVKYLRLEEFDWAVKTGWRTGGGDAWFHHGGLKLFSDGALGSQSAFMSSAYPHAAGAPAAYGMQIATEDVLVSQIETALSHGIGTAIHAIGDQANHHVLSAYARTQEANRAAEARFGSVLRRRIEHAQFVQPADVARFGQLGIVASMQPRHCISDLHLLAALRPDERLAAYAWGELAAAGAPLAFGSDGPVEPSNPFAAIYAAMTRADIEGDPATSFQPERRISARAALEAHTSGAAYAAGREARTGRLAPGMEADFIALDVDPLVHPGLDPETGAYGSEDALFDHACAIRDARVLVAAVGGTVRHAL</sequence>
<dbReference type="Gene3D" id="2.30.40.10">
    <property type="entry name" value="Urease, subunit C, domain 1"/>
    <property type="match status" value="1"/>
</dbReference>
<dbReference type="SUPFAM" id="SSF51556">
    <property type="entry name" value="Metallo-dependent hydrolases"/>
    <property type="match status" value="1"/>
</dbReference>
<dbReference type="Proteomes" id="UP000469215">
    <property type="component" value="Unassembled WGS sequence"/>
</dbReference>
<keyword evidence="3" id="KW-1185">Reference proteome</keyword>
<dbReference type="InterPro" id="IPR011059">
    <property type="entry name" value="Metal-dep_hydrolase_composite"/>
</dbReference>
<feature type="domain" description="Amidohydrolase 3" evidence="1">
    <location>
        <begin position="48"/>
        <end position="511"/>
    </location>
</feature>
<dbReference type="Gene3D" id="3.10.310.70">
    <property type="match status" value="1"/>
</dbReference>
<protein>
    <submittedName>
        <fullName evidence="2">Amidohydrolase family protein</fullName>
    </submittedName>
</protein>
<comment type="caution">
    <text evidence="2">The sequence shown here is derived from an EMBL/GenBank/DDBJ whole genome shotgun (WGS) entry which is preliminary data.</text>
</comment>
<evidence type="ECO:0000313" key="3">
    <source>
        <dbReference type="Proteomes" id="UP000469215"/>
    </source>
</evidence>
<dbReference type="Gene3D" id="3.20.20.140">
    <property type="entry name" value="Metal-dependent hydrolases"/>
    <property type="match status" value="1"/>
</dbReference>
<organism evidence="2 3">
    <name type="scientific">Brevibacterium rongguiense</name>
    <dbReference type="NCBI Taxonomy" id="2695267"/>
    <lineage>
        <taxon>Bacteria</taxon>
        <taxon>Bacillati</taxon>
        <taxon>Actinomycetota</taxon>
        <taxon>Actinomycetes</taxon>
        <taxon>Micrococcales</taxon>
        <taxon>Brevibacteriaceae</taxon>
        <taxon>Brevibacterium</taxon>
    </lineage>
</organism>
<dbReference type="GO" id="GO:0016810">
    <property type="term" value="F:hydrolase activity, acting on carbon-nitrogen (but not peptide) bonds"/>
    <property type="evidence" value="ECO:0007669"/>
    <property type="project" value="InterPro"/>
</dbReference>
<proteinExistence type="predicted"/>
<dbReference type="InterPro" id="IPR033932">
    <property type="entry name" value="YtcJ-like"/>
</dbReference>
<dbReference type="Pfam" id="PF07969">
    <property type="entry name" value="Amidohydro_3"/>
    <property type="match status" value="1"/>
</dbReference>
<dbReference type="PANTHER" id="PTHR22642">
    <property type="entry name" value="IMIDAZOLONEPROPIONASE"/>
    <property type="match status" value="1"/>
</dbReference>
<dbReference type="EMBL" id="WWEQ01000006">
    <property type="protein sequence ID" value="MYM18859.1"/>
    <property type="molecule type" value="Genomic_DNA"/>
</dbReference>
<dbReference type="SUPFAM" id="SSF51338">
    <property type="entry name" value="Composite domain of metallo-dependent hydrolases"/>
    <property type="match status" value="1"/>
</dbReference>
<dbReference type="CDD" id="cd01300">
    <property type="entry name" value="YtcJ_like"/>
    <property type="match status" value="1"/>
</dbReference>
<dbReference type="AlphaFoldDB" id="A0A6N9H4L3"/>
<dbReference type="RefSeq" id="WP_160952301.1">
    <property type="nucleotide sequence ID" value="NZ_WWEQ01000006.1"/>
</dbReference>
<dbReference type="InterPro" id="IPR013108">
    <property type="entry name" value="Amidohydro_3"/>
</dbReference>
<name>A0A6N9H4L3_9MICO</name>
<dbReference type="PANTHER" id="PTHR22642:SF2">
    <property type="entry name" value="PROTEIN LONG AFTER FAR-RED 3"/>
    <property type="match status" value="1"/>
</dbReference>
<evidence type="ECO:0000259" key="1">
    <source>
        <dbReference type="Pfam" id="PF07969"/>
    </source>
</evidence>